<dbReference type="HOGENOM" id="CLU_043843_0_0_1"/>
<organism evidence="3">
    <name type="scientific">Laccaria bicolor (strain S238N-H82 / ATCC MYA-4686)</name>
    <name type="common">Bicoloured deceiver</name>
    <name type="synonym">Laccaria laccata var. bicolor</name>
    <dbReference type="NCBI Taxonomy" id="486041"/>
    <lineage>
        <taxon>Eukaryota</taxon>
        <taxon>Fungi</taxon>
        <taxon>Dikarya</taxon>
        <taxon>Basidiomycota</taxon>
        <taxon>Agaricomycotina</taxon>
        <taxon>Agaricomycetes</taxon>
        <taxon>Agaricomycetidae</taxon>
        <taxon>Agaricales</taxon>
        <taxon>Agaricineae</taxon>
        <taxon>Hydnangiaceae</taxon>
        <taxon>Laccaria</taxon>
    </lineage>
</organism>
<dbReference type="InterPro" id="IPR046824">
    <property type="entry name" value="Mss51-like_C"/>
</dbReference>
<keyword evidence="3" id="KW-1185">Reference proteome</keyword>
<dbReference type="OrthoDB" id="432970at2759"/>
<protein>
    <submittedName>
        <fullName evidence="2">Predicted protein</fullName>
    </submittedName>
</protein>
<gene>
    <name evidence="2" type="ORF">LACBIDRAFT_304320</name>
</gene>
<accession>B0DLD6</accession>
<dbReference type="RefSeq" id="XP_001884719.1">
    <property type="nucleotide sequence ID" value="XM_001884684.1"/>
</dbReference>
<dbReference type="Pfam" id="PF20179">
    <property type="entry name" value="MSS51_C"/>
    <property type="match status" value="1"/>
</dbReference>
<dbReference type="Proteomes" id="UP000001194">
    <property type="component" value="Unassembled WGS sequence"/>
</dbReference>
<evidence type="ECO:0000259" key="1">
    <source>
        <dbReference type="Pfam" id="PF20179"/>
    </source>
</evidence>
<dbReference type="PANTHER" id="PTHR47570">
    <property type="entry name" value="ZINC ION BINDING PROTEIN"/>
    <property type="match status" value="1"/>
</dbReference>
<dbReference type="AlphaFoldDB" id="B0DLD6"/>
<feature type="domain" description="Mitochondrial splicing suppressor 51-like C-terminal" evidence="1">
    <location>
        <begin position="153"/>
        <end position="361"/>
    </location>
</feature>
<sequence length="383" mass="43269">MKHVLYFQSEALKFPWARIEWDGSFNHDLLKARMGVLGYGADFGYWSVPGGMRSHDGAASTLATMKDPVFGLAMRKPRKKPYTHGEIMLKKEWPKEIDSWKLKDEKDVPRLFFTKDSPPPKKPTYGQVKDWESWYAWRGLEMKSPAALLMDFPLSVYHLLTKILDVVNPESTPSKRQTLRVHYVGVELELDFLPLFSELALLLPNTDLTLIFFGKVVHDLVITARKRYPGSLATKDTVWNYTAPKETGGGSISIKLWAEAELWTRAVLDAGEYPDAIVAINAGLCAYESWADPILITAAGDIPFAITEYAEQSTDLCAAMLPKMLQSWIPMINDQRSAMALSKSRSYEATINPFHRPGQRSIPFFRVPNVYNGFAMPVVTTAR</sequence>
<evidence type="ECO:0000313" key="3">
    <source>
        <dbReference type="Proteomes" id="UP000001194"/>
    </source>
</evidence>
<evidence type="ECO:0000313" key="2">
    <source>
        <dbReference type="EMBL" id="EDR04547.1"/>
    </source>
</evidence>
<proteinExistence type="predicted"/>
<dbReference type="PANTHER" id="PTHR47570:SF1">
    <property type="entry name" value="ZINC ION BINDING PROTEIN"/>
    <property type="match status" value="1"/>
</dbReference>
<dbReference type="InParanoid" id="B0DLD6"/>
<name>B0DLD6_LACBS</name>
<reference evidence="2 3" key="1">
    <citation type="journal article" date="2008" name="Nature">
        <title>The genome of Laccaria bicolor provides insights into mycorrhizal symbiosis.</title>
        <authorList>
            <person name="Martin F."/>
            <person name="Aerts A."/>
            <person name="Ahren D."/>
            <person name="Brun A."/>
            <person name="Danchin E.G.J."/>
            <person name="Duchaussoy F."/>
            <person name="Gibon J."/>
            <person name="Kohler A."/>
            <person name="Lindquist E."/>
            <person name="Pereda V."/>
            <person name="Salamov A."/>
            <person name="Shapiro H.J."/>
            <person name="Wuyts J."/>
            <person name="Blaudez D."/>
            <person name="Buee M."/>
            <person name="Brokstein P."/>
            <person name="Canbaeck B."/>
            <person name="Cohen D."/>
            <person name="Courty P.E."/>
            <person name="Coutinho P.M."/>
            <person name="Delaruelle C."/>
            <person name="Detter J.C."/>
            <person name="Deveau A."/>
            <person name="DiFazio S."/>
            <person name="Duplessis S."/>
            <person name="Fraissinet-Tachet L."/>
            <person name="Lucic E."/>
            <person name="Frey-Klett P."/>
            <person name="Fourrey C."/>
            <person name="Feussner I."/>
            <person name="Gay G."/>
            <person name="Grimwood J."/>
            <person name="Hoegger P.J."/>
            <person name="Jain P."/>
            <person name="Kilaru S."/>
            <person name="Labbe J."/>
            <person name="Lin Y.C."/>
            <person name="Legue V."/>
            <person name="Le Tacon F."/>
            <person name="Marmeisse R."/>
            <person name="Melayah D."/>
            <person name="Montanini B."/>
            <person name="Muratet M."/>
            <person name="Nehls U."/>
            <person name="Niculita-Hirzel H."/>
            <person name="Oudot-Le Secq M.P."/>
            <person name="Peter M."/>
            <person name="Quesneville H."/>
            <person name="Rajashekar B."/>
            <person name="Reich M."/>
            <person name="Rouhier N."/>
            <person name="Schmutz J."/>
            <person name="Yin T."/>
            <person name="Chalot M."/>
            <person name="Henrissat B."/>
            <person name="Kuees U."/>
            <person name="Lucas S."/>
            <person name="Van de Peer Y."/>
            <person name="Podila G.K."/>
            <person name="Polle A."/>
            <person name="Pukkila P.J."/>
            <person name="Richardson P.M."/>
            <person name="Rouze P."/>
            <person name="Sanders I.R."/>
            <person name="Stajich J.E."/>
            <person name="Tunlid A."/>
            <person name="Tuskan G."/>
            <person name="Grigoriev I.V."/>
        </authorList>
    </citation>
    <scope>NUCLEOTIDE SEQUENCE [LARGE SCALE GENOMIC DNA]</scope>
    <source>
        <strain evidence="3">S238N-H82 / ATCC MYA-4686</strain>
    </source>
</reference>
<dbReference type="EMBL" id="DS547117">
    <property type="protein sequence ID" value="EDR04547.1"/>
    <property type="molecule type" value="Genomic_DNA"/>
</dbReference>
<dbReference type="KEGG" id="lbc:LACBIDRAFT_304320"/>
<dbReference type="GeneID" id="6080421"/>